<accession>A0AAD1ZCY6</accession>
<evidence type="ECO:0000256" key="1">
    <source>
        <dbReference type="SAM" id="SignalP"/>
    </source>
</evidence>
<dbReference type="EMBL" id="OU503044">
    <property type="protein sequence ID" value="CAI9767438.1"/>
    <property type="molecule type" value="Genomic_DNA"/>
</dbReference>
<dbReference type="Proteomes" id="UP000834106">
    <property type="component" value="Chromosome 9"/>
</dbReference>
<name>A0AAD1ZCY6_9LAMI</name>
<proteinExistence type="predicted"/>
<dbReference type="AlphaFoldDB" id="A0AAD1ZCY6"/>
<feature type="signal peptide" evidence="1">
    <location>
        <begin position="1"/>
        <end position="19"/>
    </location>
</feature>
<keyword evidence="1" id="KW-0732">Signal</keyword>
<organism evidence="2 3">
    <name type="scientific">Fraxinus pennsylvanica</name>
    <dbReference type="NCBI Taxonomy" id="56036"/>
    <lineage>
        <taxon>Eukaryota</taxon>
        <taxon>Viridiplantae</taxon>
        <taxon>Streptophyta</taxon>
        <taxon>Embryophyta</taxon>
        <taxon>Tracheophyta</taxon>
        <taxon>Spermatophyta</taxon>
        <taxon>Magnoliopsida</taxon>
        <taxon>eudicotyledons</taxon>
        <taxon>Gunneridae</taxon>
        <taxon>Pentapetalae</taxon>
        <taxon>asterids</taxon>
        <taxon>lamiids</taxon>
        <taxon>Lamiales</taxon>
        <taxon>Oleaceae</taxon>
        <taxon>Oleeae</taxon>
        <taxon>Fraxinus</taxon>
    </lineage>
</organism>
<gene>
    <name evidence="2" type="ORF">FPE_LOCUS14868</name>
</gene>
<sequence length="104" mass="11752">MWFIASMIHISCLLFGVNIFRTCEEEREDERAGKMAGGAAGGFVTRAFESMLKECANKKYTNLQSAIQTYIEVSLEFTPVKCAFYVSGKETLRCLSRKITKHVL</sequence>
<reference evidence="2" key="1">
    <citation type="submission" date="2023-05" db="EMBL/GenBank/DDBJ databases">
        <authorList>
            <person name="Huff M."/>
        </authorList>
    </citation>
    <scope>NUCLEOTIDE SEQUENCE</scope>
</reference>
<evidence type="ECO:0000313" key="3">
    <source>
        <dbReference type="Proteomes" id="UP000834106"/>
    </source>
</evidence>
<feature type="chain" id="PRO_5042053209" evidence="1">
    <location>
        <begin position="20"/>
        <end position="104"/>
    </location>
</feature>
<keyword evidence="3" id="KW-1185">Reference proteome</keyword>
<evidence type="ECO:0000313" key="2">
    <source>
        <dbReference type="EMBL" id="CAI9767438.1"/>
    </source>
</evidence>
<protein>
    <submittedName>
        <fullName evidence="2">Uncharacterized protein</fullName>
    </submittedName>
</protein>